<dbReference type="InterPro" id="IPR045825">
    <property type="entry name" value="RamS"/>
</dbReference>
<dbReference type="NCBIfam" id="NF038159">
    <property type="entry name" value="lanthi_III_b"/>
    <property type="match status" value="1"/>
</dbReference>
<reference evidence="1" key="1">
    <citation type="journal article" date="2023" name="Microb. Genom.">
        <title>Mesoterricola silvestris gen. nov., sp. nov., Mesoterricola sediminis sp. nov., Geothrix oryzae sp. nov., Geothrix edaphica sp. nov., Geothrix rubra sp. nov., and Geothrix limicola sp. nov., six novel members of Acidobacteriota isolated from soils.</title>
        <authorList>
            <person name="Weisberg A.J."/>
            <person name="Pearce E."/>
            <person name="Kramer C.G."/>
            <person name="Chang J.H."/>
            <person name="Clarke C.R."/>
        </authorList>
    </citation>
    <scope>NUCLEOTIDE SEQUENCE</scope>
    <source>
        <strain evidence="1">ND06-05F</strain>
    </source>
</reference>
<gene>
    <name evidence="1" type="ORF">PV367_23145</name>
</gene>
<evidence type="ECO:0000313" key="1">
    <source>
        <dbReference type="EMBL" id="MDX3132616.1"/>
    </source>
</evidence>
<dbReference type="RefSeq" id="WP_319693818.1">
    <property type="nucleotide sequence ID" value="NZ_JARAWN010000151.1"/>
</dbReference>
<dbReference type="Proteomes" id="UP001273589">
    <property type="component" value="Unassembled WGS sequence"/>
</dbReference>
<dbReference type="EMBL" id="JARAWN010000151">
    <property type="protein sequence ID" value="MDX3132616.1"/>
    <property type="molecule type" value="Genomic_DNA"/>
</dbReference>
<dbReference type="NCBIfam" id="NF038154">
    <property type="entry name" value="lanthi_III_a"/>
    <property type="match status" value="1"/>
</dbReference>
<sequence length="38" mass="4140">MANILDLQALELPQEEAEAMNSTQSNHCNDTSGISIFC</sequence>
<protein>
    <submittedName>
        <fullName evidence="1">Class III lanthipeptide</fullName>
    </submittedName>
</protein>
<dbReference type="AlphaFoldDB" id="A0AAJ2UN91"/>
<organism evidence="1 2">
    <name type="scientific">Streptomyces europaeiscabiei</name>
    <dbReference type="NCBI Taxonomy" id="146819"/>
    <lineage>
        <taxon>Bacteria</taxon>
        <taxon>Bacillati</taxon>
        <taxon>Actinomycetota</taxon>
        <taxon>Actinomycetes</taxon>
        <taxon>Kitasatosporales</taxon>
        <taxon>Streptomycetaceae</taxon>
        <taxon>Streptomyces</taxon>
    </lineage>
</organism>
<name>A0AAJ2UN91_9ACTN</name>
<comment type="caution">
    <text evidence="1">The sequence shown here is derived from an EMBL/GenBank/DDBJ whole genome shotgun (WGS) entry which is preliminary data.</text>
</comment>
<accession>A0AAJ2UN91</accession>
<proteinExistence type="predicted"/>
<evidence type="ECO:0000313" key="2">
    <source>
        <dbReference type="Proteomes" id="UP001273589"/>
    </source>
</evidence>
<dbReference type="NCBIfam" id="NF033212">
    <property type="entry name" value="SapB_AmfS_lanti"/>
    <property type="match status" value="1"/>
</dbReference>
<dbReference type="Pfam" id="PF19402">
    <property type="entry name" value="RamS"/>
    <property type="match status" value="1"/>
</dbReference>